<keyword evidence="5" id="KW-1133">Transmembrane helix</keyword>
<organism evidence="7 8">
    <name type="scientific">Marchantia polymorpha subsp. ruderalis</name>
    <dbReference type="NCBI Taxonomy" id="1480154"/>
    <lineage>
        <taxon>Eukaryota</taxon>
        <taxon>Viridiplantae</taxon>
        <taxon>Streptophyta</taxon>
        <taxon>Embryophyta</taxon>
        <taxon>Marchantiophyta</taxon>
        <taxon>Marchantiopsida</taxon>
        <taxon>Marchantiidae</taxon>
        <taxon>Marchantiales</taxon>
        <taxon>Marchantiaceae</taxon>
        <taxon>Marchantia</taxon>
    </lineage>
</organism>
<evidence type="ECO:0000256" key="4">
    <source>
        <dbReference type="ARBA" id="ARBA00022737"/>
    </source>
</evidence>
<dbReference type="PANTHER" id="PTHR45665:SF9">
    <property type="entry name" value="AQUAPORIN-8"/>
    <property type="match status" value="1"/>
</dbReference>
<dbReference type="GO" id="GO:0015250">
    <property type="term" value="F:water channel activity"/>
    <property type="evidence" value="ECO:0007669"/>
    <property type="project" value="TreeGrafter"/>
</dbReference>
<dbReference type="GO" id="GO:0005737">
    <property type="term" value="C:cytoplasm"/>
    <property type="evidence" value="ECO:0007669"/>
    <property type="project" value="UniProtKB-ARBA"/>
</dbReference>
<dbReference type="Pfam" id="PF00230">
    <property type="entry name" value="MIP"/>
    <property type="match status" value="1"/>
</dbReference>
<dbReference type="Gene3D" id="1.20.1080.10">
    <property type="entry name" value="Glycerol uptake facilitator protein"/>
    <property type="match status" value="1"/>
</dbReference>
<evidence type="ECO:0000256" key="1">
    <source>
        <dbReference type="ARBA" id="ARBA00004127"/>
    </source>
</evidence>
<keyword evidence="2" id="KW-0813">Transport</keyword>
<protein>
    <submittedName>
        <fullName evidence="7">Uncharacterized protein</fullName>
    </submittedName>
</protein>
<evidence type="ECO:0000256" key="5">
    <source>
        <dbReference type="ARBA" id="ARBA00022989"/>
    </source>
</evidence>
<dbReference type="Proteomes" id="UP000077202">
    <property type="component" value="Unassembled WGS sequence"/>
</dbReference>
<accession>A0A176W5K2</accession>
<gene>
    <name evidence="7" type="ORF">AXG93_3309s1090</name>
</gene>
<keyword evidence="6" id="KW-0472">Membrane</keyword>
<keyword evidence="4" id="KW-0677">Repeat</keyword>
<keyword evidence="3" id="KW-0812">Transmembrane</keyword>
<sequence length="239" mass="25958">MKASEVVEHQQLGRVVSSFMFGLEETRENLELEVTSVLRRIGVNKSSSGVATVASMNVALDGGLQLASDDSEWLLSGISQARYNGLVAHSVSQNISELEAVMFGLFLTFDLVFVIFGTAVDSRGPENIAPIAIVVQSSRGSLYGVPFTGASMNPTLTLGPAVLENEWAGFRAYLFGQLVGAARAEVAYTQFFQAGRIQDEEVMCTKIHSMENPMLEHSRKCDKSVSGISRHDSLNIFMV</sequence>
<dbReference type="InterPro" id="IPR000425">
    <property type="entry name" value="MIP"/>
</dbReference>
<proteinExistence type="predicted"/>
<reference evidence="7" key="1">
    <citation type="submission" date="2016-03" db="EMBL/GenBank/DDBJ databases">
        <title>Mechanisms controlling the formation of the plant cell surface in tip-growing cells are functionally conserved among land plants.</title>
        <authorList>
            <person name="Honkanen S."/>
            <person name="Jones V.A."/>
            <person name="Morieri G."/>
            <person name="Champion C."/>
            <person name="Hetherington A.J."/>
            <person name="Kelly S."/>
            <person name="Saint-Marcoux D."/>
            <person name="Proust H."/>
            <person name="Prescott H."/>
            <person name="Dolan L."/>
        </authorList>
    </citation>
    <scope>NUCLEOTIDE SEQUENCE [LARGE SCALE GENOMIC DNA]</scope>
    <source>
        <tissue evidence="7">Whole gametophyte</tissue>
    </source>
</reference>
<dbReference type="SUPFAM" id="SSF81338">
    <property type="entry name" value="Aquaporin-like"/>
    <property type="match status" value="1"/>
</dbReference>
<evidence type="ECO:0000313" key="8">
    <source>
        <dbReference type="Proteomes" id="UP000077202"/>
    </source>
</evidence>
<comment type="subcellular location">
    <subcellularLocation>
        <location evidence="1">Endomembrane system</location>
        <topology evidence="1">Multi-pass membrane protein</topology>
    </subcellularLocation>
</comment>
<dbReference type="GO" id="GO:0016020">
    <property type="term" value="C:membrane"/>
    <property type="evidence" value="ECO:0007669"/>
    <property type="project" value="InterPro"/>
</dbReference>
<evidence type="ECO:0000256" key="2">
    <source>
        <dbReference type="ARBA" id="ARBA00022448"/>
    </source>
</evidence>
<dbReference type="GO" id="GO:0012505">
    <property type="term" value="C:endomembrane system"/>
    <property type="evidence" value="ECO:0007669"/>
    <property type="project" value="UniProtKB-SubCell"/>
</dbReference>
<evidence type="ECO:0000256" key="6">
    <source>
        <dbReference type="ARBA" id="ARBA00023136"/>
    </source>
</evidence>
<dbReference type="GO" id="GO:0019755">
    <property type="term" value="P:one-carbon compound transport"/>
    <property type="evidence" value="ECO:0007669"/>
    <property type="project" value="UniProtKB-ARBA"/>
</dbReference>
<evidence type="ECO:0000313" key="7">
    <source>
        <dbReference type="EMBL" id="OAE27913.1"/>
    </source>
</evidence>
<evidence type="ECO:0000256" key="3">
    <source>
        <dbReference type="ARBA" id="ARBA00022692"/>
    </source>
</evidence>
<dbReference type="InterPro" id="IPR023271">
    <property type="entry name" value="Aquaporin-like"/>
</dbReference>
<name>A0A176W5K2_MARPO</name>
<dbReference type="AlphaFoldDB" id="A0A176W5K2"/>
<keyword evidence="8" id="KW-1185">Reference proteome</keyword>
<dbReference type="EMBL" id="LVLJ01001803">
    <property type="protein sequence ID" value="OAE27913.1"/>
    <property type="molecule type" value="Genomic_DNA"/>
</dbReference>
<dbReference type="PANTHER" id="PTHR45665">
    <property type="entry name" value="AQUAPORIN-8"/>
    <property type="match status" value="1"/>
</dbReference>
<dbReference type="InterPro" id="IPR034294">
    <property type="entry name" value="Aquaporin_transptr"/>
</dbReference>
<comment type="caution">
    <text evidence="7">The sequence shown here is derived from an EMBL/GenBank/DDBJ whole genome shotgun (WGS) entry which is preliminary data.</text>
</comment>